<evidence type="ECO:0000256" key="1">
    <source>
        <dbReference type="SAM" id="MobiDB-lite"/>
    </source>
</evidence>
<feature type="region of interest" description="Disordered" evidence="1">
    <location>
        <begin position="71"/>
        <end position="101"/>
    </location>
</feature>
<reference evidence="2" key="1">
    <citation type="submission" date="2020-08" db="EMBL/GenBank/DDBJ databases">
        <title>Multicomponent nature underlies the extraordinary mechanical properties of spider dragline silk.</title>
        <authorList>
            <person name="Kono N."/>
            <person name="Nakamura H."/>
            <person name="Mori M."/>
            <person name="Yoshida Y."/>
            <person name="Ohtoshi R."/>
            <person name="Malay A.D."/>
            <person name="Moran D.A.P."/>
            <person name="Tomita M."/>
            <person name="Numata K."/>
            <person name="Arakawa K."/>
        </authorList>
    </citation>
    <scope>NUCLEOTIDE SEQUENCE</scope>
</reference>
<feature type="region of interest" description="Disordered" evidence="1">
    <location>
        <begin position="141"/>
        <end position="172"/>
    </location>
</feature>
<evidence type="ECO:0000313" key="2">
    <source>
        <dbReference type="EMBL" id="GFS31637.1"/>
    </source>
</evidence>
<dbReference type="OrthoDB" id="6473301at2759"/>
<dbReference type="AlphaFoldDB" id="A0A8X6M7B2"/>
<comment type="caution">
    <text evidence="2">The sequence shown here is derived from an EMBL/GenBank/DDBJ whole genome shotgun (WGS) entry which is preliminary data.</text>
</comment>
<dbReference type="Proteomes" id="UP000886998">
    <property type="component" value="Unassembled WGS sequence"/>
</dbReference>
<proteinExistence type="predicted"/>
<name>A0A8X6M7B2_9ARAC</name>
<keyword evidence="3" id="KW-1185">Reference proteome</keyword>
<gene>
    <name evidence="2" type="ORF">TNIN_449541</name>
</gene>
<dbReference type="EMBL" id="BMAV01024262">
    <property type="protein sequence ID" value="GFS31637.1"/>
    <property type="molecule type" value="Genomic_DNA"/>
</dbReference>
<accession>A0A8X6M7B2</accession>
<feature type="compositionally biased region" description="Polar residues" evidence="1">
    <location>
        <begin position="152"/>
        <end position="161"/>
    </location>
</feature>
<sequence length="262" mass="30168">MELEPQSPYSNSSTKTALLPCEELTSMKVYVRRLQIICSEKENVSLIRPDHGHNEADSLYQLAWNETNSRTSRAHSNMCTPRPYPTRRNSQHKRKDEDDFEFPSFRKTARITTLEPPTHTHTDLNLQNQFSLLPNILTRPISGQPTPPILANTPNDATSQHPQQSNNSLPPPLLLKITDNYRVQIDSIKKLHPNLRLKTTGENIKLYSDTVEQNRIVAHTLKNLKYQFDVIKPKNERPIKIVIKRLPKNSNTDLIKAHLDEM</sequence>
<protein>
    <submittedName>
        <fullName evidence="2">Uncharacterized protein</fullName>
    </submittedName>
</protein>
<evidence type="ECO:0000313" key="3">
    <source>
        <dbReference type="Proteomes" id="UP000886998"/>
    </source>
</evidence>
<organism evidence="2 3">
    <name type="scientific">Trichonephila inaurata madagascariensis</name>
    <dbReference type="NCBI Taxonomy" id="2747483"/>
    <lineage>
        <taxon>Eukaryota</taxon>
        <taxon>Metazoa</taxon>
        <taxon>Ecdysozoa</taxon>
        <taxon>Arthropoda</taxon>
        <taxon>Chelicerata</taxon>
        <taxon>Arachnida</taxon>
        <taxon>Araneae</taxon>
        <taxon>Araneomorphae</taxon>
        <taxon>Entelegynae</taxon>
        <taxon>Araneoidea</taxon>
        <taxon>Nephilidae</taxon>
        <taxon>Trichonephila</taxon>
        <taxon>Trichonephila inaurata</taxon>
    </lineage>
</organism>